<dbReference type="AlphaFoldDB" id="A0ABD5E9C9"/>
<dbReference type="EMBL" id="JAVRER010000031">
    <property type="protein sequence ID" value="MDT0417656.1"/>
    <property type="molecule type" value="Genomic_DNA"/>
</dbReference>
<organism evidence="1 2">
    <name type="scientific">Streptomyces evansiae</name>
    <dbReference type="NCBI Taxonomy" id="3075535"/>
    <lineage>
        <taxon>Bacteria</taxon>
        <taxon>Bacillati</taxon>
        <taxon>Actinomycetota</taxon>
        <taxon>Actinomycetes</taxon>
        <taxon>Kitasatosporales</taxon>
        <taxon>Streptomycetaceae</taxon>
        <taxon>Streptomyces</taxon>
    </lineage>
</organism>
<sequence>MPLHLPPAPAASLRSVRTALASPTAVHEAPTPALRTARGPLIAEPGLPVHVLDPTAPRSAGRTRLNSWRFTVRNGDRPLAVGEARLTADGWTFSHFFEGPYVNAADRAMHEADALSTPYQARLLSVPALYMLMLWLHTDVADMSAESALGEQDLLVPLAPAPPGFTAYLPLRAAQFLPVLERRLAPPASPAGLLDSLA</sequence>
<reference evidence="2" key="1">
    <citation type="submission" date="2023-07" db="EMBL/GenBank/DDBJ databases">
        <title>30 novel species of actinomycetes from the DSMZ collection.</title>
        <authorList>
            <person name="Nouioui I."/>
        </authorList>
    </citation>
    <scope>NUCLEOTIDE SEQUENCE [LARGE SCALE GENOMIC DNA]</scope>
    <source>
        <strain evidence="2">DSM 41982</strain>
    </source>
</reference>
<evidence type="ECO:0000313" key="2">
    <source>
        <dbReference type="Proteomes" id="UP001183607"/>
    </source>
</evidence>
<evidence type="ECO:0000313" key="1">
    <source>
        <dbReference type="EMBL" id="MDT0417656.1"/>
    </source>
</evidence>
<accession>A0ABD5E9C9</accession>
<gene>
    <name evidence="1" type="ORF">RM574_19425</name>
</gene>
<evidence type="ECO:0008006" key="3">
    <source>
        <dbReference type="Google" id="ProtNLM"/>
    </source>
</evidence>
<dbReference type="RefSeq" id="WP_311677301.1">
    <property type="nucleotide sequence ID" value="NZ_JAVRER010000031.1"/>
</dbReference>
<dbReference type="Proteomes" id="UP001183607">
    <property type="component" value="Unassembled WGS sequence"/>
</dbReference>
<comment type="caution">
    <text evidence="1">The sequence shown here is derived from an EMBL/GenBank/DDBJ whole genome shotgun (WGS) entry which is preliminary data.</text>
</comment>
<proteinExistence type="predicted"/>
<name>A0ABD5E9C9_9ACTN</name>
<protein>
    <recommendedName>
        <fullName evidence="3">Secreted protein</fullName>
    </recommendedName>
</protein>